<dbReference type="Pfam" id="PF20091">
    <property type="entry name" value="Abhydrolase_10"/>
    <property type="match status" value="1"/>
</dbReference>
<feature type="domain" description="Alpha/beta hydrolase" evidence="1">
    <location>
        <begin position="252"/>
        <end position="385"/>
    </location>
</feature>
<keyword evidence="3" id="KW-1185">Reference proteome</keyword>
<name>A0A370I780_9NOCA</name>
<comment type="caution">
    <text evidence="2">The sequence shown here is derived from an EMBL/GenBank/DDBJ whole genome shotgun (WGS) entry which is preliminary data.</text>
</comment>
<reference evidence="2 3" key="1">
    <citation type="submission" date="2018-07" db="EMBL/GenBank/DDBJ databases">
        <title>Genomic Encyclopedia of Type Strains, Phase IV (KMG-IV): sequencing the most valuable type-strain genomes for metagenomic binning, comparative biology and taxonomic classification.</title>
        <authorList>
            <person name="Goeker M."/>
        </authorList>
    </citation>
    <scope>NUCLEOTIDE SEQUENCE [LARGE SCALE GENOMIC DNA]</scope>
    <source>
        <strain evidence="2 3">DSM 44290</strain>
    </source>
</reference>
<gene>
    <name evidence="2" type="ORF">DFR76_104335</name>
</gene>
<dbReference type="STRING" id="1210086.GCA_001613105_01532"/>
<dbReference type="RefSeq" id="WP_255285489.1">
    <property type="nucleotide sequence ID" value="NZ_QQBC01000004.1"/>
</dbReference>
<evidence type="ECO:0000313" key="2">
    <source>
        <dbReference type="EMBL" id="RDI66585.1"/>
    </source>
</evidence>
<evidence type="ECO:0000259" key="1">
    <source>
        <dbReference type="Pfam" id="PF20091"/>
    </source>
</evidence>
<dbReference type="InterPro" id="IPR045394">
    <property type="entry name" value="Abhydrolase_dom"/>
</dbReference>
<sequence length="417" mass="45800">MGVEAVRVGSVSPYGDRAYELVRGTAEFAVDPGHSANRRIVDLEFAPRGDDGLVRFDADLRILRPVGGGSGDLLVVVPNRGRLGGAPFSMGTVVDYADLERIDAGDGFLPDRGWTIVWCGWQWDVRRGPGQLGVTVPRAQVPPGWVRVEWRSDRDRKRPHLLSETMPGLGGFFRFETYPTADIGDPAAVLRVRDTPDGEWSEIPRGSWRFTDAEHIALDGGFRAFHWYELVYRTARAPIAGCGLLAVRDIVSHLRSEGVERAFGFGISQSGRFLRQFLWDGMNLDESGRQVFDGVFAHVASGARGEFNHRYAQPSLTGVDGFASLPPFDSTGLLARQRDTGGVPKVILTNSASEYWRGDGSSVHIDAETGTDVPEDPDVRVYALAAPTISARARSKTFCPGPIRPTTWIRNRCCARC</sequence>
<protein>
    <recommendedName>
        <fullName evidence="1">Alpha/beta hydrolase domain-containing protein</fullName>
    </recommendedName>
</protein>
<accession>A0A370I780</accession>
<dbReference type="AlphaFoldDB" id="A0A370I780"/>
<dbReference type="EMBL" id="QQBC01000004">
    <property type="protein sequence ID" value="RDI66585.1"/>
    <property type="molecule type" value="Genomic_DNA"/>
</dbReference>
<evidence type="ECO:0000313" key="3">
    <source>
        <dbReference type="Proteomes" id="UP000254869"/>
    </source>
</evidence>
<organism evidence="2 3">
    <name type="scientific">Nocardia pseudobrasiliensis</name>
    <dbReference type="NCBI Taxonomy" id="45979"/>
    <lineage>
        <taxon>Bacteria</taxon>
        <taxon>Bacillati</taxon>
        <taxon>Actinomycetota</taxon>
        <taxon>Actinomycetes</taxon>
        <taxon>Mycobacteriales</taxon>
        <taxon>Nocardiaceae</taxon>
        <taxon>Nocardia</taxon>
    </lineage>
</organism>
<proteinExistence type="predicted"/>
<dbReference type="Proteomes" id="UP000254869">
    <property type="component" value="Unassembled WGS sequence"/>
</dbReference>